<proteinExistence type="predicted"/>
<organism evidence="1 2">
    <name type="scientific">Tupaia chinensis</name>
    <name type="common">Chinese tree shrew</name>
    <name type="synonym">Tupaia belangeri chinensis</name>
    <dbReference type="NCBI Taxonomy" id="246437"/>
    <lineage>
        <taxon>Eukaryota</taxon>
        <taxon>Metazoa</taxon>
        <taxon>Chordata</taxon>
        <taxon>Craniata</taxon>
        <taxon>Vertebrata</taxon>
        <taxon>Euteleostomi</taxon>
        <taxon>Mammalia</taxon>
        <taxon>Eutheria</taxon>
        <taxon>Euarchontoglires</taxon>
        <taxon>Scandentia</taxon>
        <taxon>Tupaiidae</taxon>
        <taxon>Tupaia</taxon>
    </lineage>
</organism>
<reference evidence="2" key="2">
    <citation type="journal article" date="2013" name="Nat. Commun.">
        <title>Genome of the Chinese tree shrew.</title>
        <authorList>
            <person name="Fan Y."/>
            <person name="Huang Z.Y."/>
            <person name="Cao C.C."/>
            <person name="Chen C.S."/>
            <person name="Chen Y.X."/>
            <person name="Fan D.D."/>
            <person name="He J."/>
            <person name="Hou H.L."/>
            <person name="Hu L."/>
            <person name="Hu X.T."/>
            <person name="Jiang X.T."/>
            <person name="Lai R."/>
            <person name="Lang Y.S."/>
            <person name="Liang B."/>
            <person name="Liao S.G."/>
            <person name="Mu D."/>
            <person name="Ma Y.Y."/>
            <person name="Niu Y.Y."/>
            <person name="Sun X.Q."/>
            <person name="Xia J.Q."/>
            <person name="Xiao J."/>
            <person name="Xiong Z.Q."/>
            <person name="Xu L."/>
            <person name="Yang L."/>
            <person name="Zhang Y."/>
            <person name="Zhao W."/>
            <person name="Zhao X.D."/>
            <person name="Zheng Y.T."/>
            <person name="Zhou J.M."/>
            <person name="Zhu Y.B."/>
            <person name="Zhang G.J."/>
            <person name="Wang J."/>
            <person name="Yao Y.G."/>
        </authorList>
    </citation>
    <scope>NUCLEOTIDE SEQUENCE [LARGE SCALE GENOMIC DNA]</scope>
</reference>
<dbReference type="AlphaFoldDB" id="L9KI25"/>
<evidence type="ECO:0000313" key="2">
    <source>
        <dbReference type="Proteomes" id="UP000011518"/>
    </source>
</evidence>
<gene>
    <name evidence="1" type="ORF">TREES_T100021501</name>
</gene>
<dbReference type="InParanoid" id="L9KI25"/>
<keyword evidence="2" id="KW-1185">Reference proteome</keyword>
<reference evidence="2" key="1">
    <citation type="submission" date="2012-07" db="EMBL/GenBank/DDBJ databases">
        <title>Genome of the Chinese tree shrew, a rising model animal genetically related to primates.</title>
        <authorList>
            <person name="Zhang G."/>
            <person name="Fan Y."/>
            <person name="Yao Y."/>
            <person name="Huang Z."/>
        </authorList>
    </citation>
    <scope>NUCLEOTIDE SEQUENCE [LARGE SCALE GENOMIC DNA]</scope>
</reference>
<dbReference type="EMBL" id="KB320826">
    <property type="protein sequence ID" value="ELW62348.1"/>
    <property type="molecule type" value="Genomic_DNA"/>
</dbReference>
<name>L9KI25_TUPCH</name>
<sequence>MLPALSHHLAFRTRLQEQTVTLPVHSPRGSLTPCRTALFSRNRLGRVGRGICSS</sequence>
<protein>
    <submittedName>
        <fullName evidence="1">Uncharacterized protein</fullName>
    </submittedName>
</protein>
<evidence type="ECO:0000313" key="1">
    <source>
        <dbReference type="EMBL" id="ELW62348.1"/>
    </source>
</evidence>
<accession>L9KI25</accession>
<dbReference type="Proteomes" id="UP000011518">
    <property type="component" value="Unassembled WGS sequence"/>
</dbReference>